<dbReference type="InterPro" id="IPR036388">
    <property type="entry name" value="WH-like_DNA-bd_sf"/>
</dbReference>
<accession>A0A7T9I1M6</accession>
<feature type="domain" description="Transcription regulator TrmB N-terminal" evidence="1">
    <location>
        <begin position="7"/>
        <end position="74"/>
    </location>
</feature>
<name>A0A7T9I1M6_9ARCH</name>
<dbReference type="Gene3D" id="1.10.10.10">
    <property type="entry name" value="Winged helix-like DNA-binding domain superfamily/Winged helix DNA-binding domain"/>
    <property type="match status" value="1"/>
</dbReference>
<reference evidence="2" key="1">
    <citation type="submission" date="2020-11" db="EMBL/GenBank/DDBJ databases">
        <title>Connecting structure to function with the recovery of over 1000 high-quality activated sludge metagenome-assembled genomes encoding full-length rRNA genes using long-read sequencing.</title>
        <authorList>
            <person name="Singleton C.M."/>
            <person name="Petriglieri F."/>
            <person name="Kristensen J.M."/>
            <person name="Kirkegaard R.H."/>
            <person name="Michaelsen T.Y."/>
            <person name="Andersen M.H."/>
            <person name="Karst S.M."/>
            <person name="Dueholm M.S."/>
            <person name="Nielsen P.H."/>
            <person name="Albertsen M."/>
        </authorList>
    </citation>
    <scope>NUCLEOTIDE SEQUENCE</scope>
    <source>
        <strain evidence="2">Fred_18-Q3-R57-64_BAT3C.431</strain>
    </source>
</reference>
<dbReference type="InterPro" id="IPR051797">
    <property type="entry name" value="TrmB-like"/>
</dbReference>
<protein>
    <recommendedName>
        <fullName evidence="1">Transcription regulator TrmB N-terminal domain-containing protein</fullName>
    </recommendedName>
</protein>
<dbReference type="Pfam" id="PF01978">
    <property type="entry name" value="TrmB"/>
    <property type="match status" value="1"/>
</dbReference>
<dbReference type="PANTHER" id="PTHR34293:SF1">
    <property type="entry name" value="HTH-TYPE TRANSCRIPTIONAL REGULATOR TRMBL2"/>
    <property type="match status" value="1"/>
</dbReference>
<dbReference type="EMBL" id="CP064981">
    <property type="protein sequence ID" value="QQR92570.1"/>
    <property type="molecule type" value="Genomic_DNA"/>
</dbReference>
<dbReference type="AlphaFoldDB" id="A0A7T9I1M6"/>
<dbReference type="PANTHER" id="PTHR34293">
    <property type="entry name" value="HTH-TYPE TRANSCRIPTIONAL REGULATOR TRMBL2"/>
    <property type="match status" value="1"/>
</dbReference>
<proteinExistence type="predicted"/>
<organism evidence="2">
    <name type="scientific">Candidatus Iainarchaeum sp</name>
    <dbReference type="NCBI Taxonomy" id="3101447"/>
    <lineage>
        <taxon>Archaea</taxon>
        <taxon>Candidatus Iainarchaeota</taxon>
        <taxon>Candidatus Iainarchaeia</taxon>
        <taxon>Candidatus Iainarchaeales</taxon>
        <taxon>Candidatus Iainarchaeaceae</taxon>
        <taxon>Candidatus Iainarchaeum</taxon>
    </lineage>
</organism>
<sequence>MIQTRVLEELGLSKREIQVYVTLLKLGQTTTTPLIRSSHIHPSKVYETLDRLIGRGLASYTVKSNKKYFQASDPQSFVSIIQSKKQELQQREKSIHALIPELKQLQTLTESKINIQIYEGIAGLKNVYERIYDRLGKGETQYIIGAPKLVNEKMEGFLLDWHKRRIEKGIHCKYIYNSDARKYGEKRTRMDYSEVRYLPSEIITPMWIEIFGNTVSIGHIKKTGAVMLLIEDKEIAQGYLEYFSVLWKVSTK</sequence>
<evidence type="ECO:0000259" key="1">
    <source>
        <dbReference type="Pfam" id="PF01978"/>
    </source>
</evidence>
<dbReference type="Proteomes" id="UP000596004">
    <property type="component" value="Chromosome"/>
</dbReference>
<dbReference type="InterPro" id="IPR002831">
    <property type="entry name" value="Tscrpt_reg_TrmB_N"/>
</dbReference>
<gene>
    <name evidence="2" type="ORF">IPJ89_05495</name>
</gene>
<dbReference type="SUPFAM" id="SSF46785">
    <property type="entry name" value="Winged helix' DNA-binding domain"/>
    <property type="match status" value="1"/>
</dbReference>
<dbReference type="InterPro" id="IPR036390">
    <property type="entry name" value="WH_DNA-bd_sf"/>
</dbReference>
<evidence type="ECO:0000313" key="2">
    <source>
        <dbReference type="EMBL" id="QQR92570.1"/>
    </source>
</evidence>